<accession>A0AAU9IFZ8</accession>
<evidence type="ECO:0000256" key="1">
    <source>
        <dbReference type="ARBA" id="ARBA00004141"/>
    </source>
</evidence>
<dbReference type="InterPro" id="IPR050930">
    <property type="entry name" value="MFS_Vesicular_Transporter"/>
</dbReference>
<organism evidence="9 10">
    <name type="scientific">Blepharisma stoltei</name>
    <dbReference type="NCBI Taxonomy" id="1481888"/>
    <lineage>
        <taxon>Eukaryota</taxon>
        <taxon>Sar</taxon>
        <taxon>Alveolata</taxon>
        <taxon>Ciliophora</taxon>
        <taxon>Postciliodesmatophora</taxon>
        <taxon>Heterotrichea</taxon>
        <taxon>Heterotrichida</taxon>
        <taxon>Blepharismidae</taxon>
        <taxon>Blepharisma</taxon>
    </lineage>
</organism>
<feature type="transmembrane region" description="Helical" evidence="7">
    <location>
        <begin position="301"/>
        <end position="320"/>
    </location>
</feature>
<dbReference type="PRINTS" id="PR01035">
    <property type="entry name" value="TCRTETA"/>
</dbReference>
<dbReference type="GO" id="GO:0016020">
    <property type="term" value="C:membrane"/>
    <property type="evidence" value="ECO:0007669"/>
    <property type="project" value="UniProtKB-SubCell"/>
</dbReference>
<protein>
    <recommendedName>
        <fullName evidence="8">Major facilitator superfamily (MFS) profile domain-containing protein</fullName>
    </recommendedName>
</protein>
<dbReference type="InterPro" id="IPR001958">
    <property type="entry name" value="Tet-R_TetA/multi-R_MdtG-like"/>
</dbReference>
<feature type="transmembrane region" description="Helical" evidence="7">
    <location>
        <begin position="70"/>
        <end position="89"/>
    </location>
</feature>
<sequence>MAVILLSIYFLYFWACSLYSIIAPFFPTEAKAKGMGEDQIGYLFSLYAILAILFSPISGKIMMCVGRKKFLFIGCIIETVGILLFAFVTNFDGDTFVFLSFAARILQGMGGSALTVTLFALIANMYPEDIEAKLGWMETMGGVGLILGPLIGGGFYSLVGYTLTFVIYVVVLAALTVATFLVLPSPKPSNDTEKAARKLSLLKLAFNGKVFPTLLVVMFGMAGPSYLEPVLSNHLKDNFDLSIEMISVVFALPVIGYTTAVKGQTMLPKSFDRRIVLTVGLFIEGVAFFLVGPSFGLPSEIYLVITGLILIGLGGAWAYLPSLPYMIDAAAKDMKIDDREHLSDCLSTVMGTFHYVGEALGPISAGLFTEYIGFNEGVTIFGGAVLIYTVIFGLITKALVNIFRCKCNRKSKKTGENDLKQKLIEGDNKN</sequence>
<keyword evidence="10" id="KW-1185">Reference proteome</keyword>
<evidence type="ECO:0000313" key="9">
    <source>
        <dbReference type="EMBL" id="CAG9312187.1"/>
    </source>
</evidence>
<feature type="transmembrane region" description="Helical" evidence="7">
    <location>
        <begin position="7"/>
        <end position="27"/>
    </location>
</feature>
<feature type="transmembrane region" description="Helical" evidence="7">
    <location>
        <begin position="275"/>
        <end position="295"/>
    </location>
</feature>
<comment type="caution">
    <text evidence="9">The sequence shown here is derived from an EMBL/GenBank/DDBJ whole genome shotgun (WGS) entry which is preliminary data.</text>
</comment>
<dbReference type="EMBL" id="CAJZBQ010000005">
    <property type="protein sequence ID" value="CAG9312187.1"/>
    <property type="molecule type" value="Genomic_DNA"/>
</dbReference>
<comment type="subcellular location">
    <subcellularLocation>
        <location evidence="1">Membrane</location>
        <topology evidence="1">Multi-pass membrane protein</topology>
    </subcellularLocation>
</comment>
<dbReference type="PANTHER" id="PTHR23506:SF26">
    <property type="entry name" value="MFS-TYPE TRANSPORTER SLC18B1"/>
    <property type="match status" value="1"/>
</dbReference>
<keyword evidence="6 7" id="KW-0472">Membrane</keyword>
<gene>
    <name evidence="9" type="ORF">BSTOLATCC_MIC5434</name>
</gene>
<feature type="transmembrane region" description="Helical" evidence="7">
    <location>
        <begin position="341"/>
        <end position="357"/>
    </location>
</feature>
<dbReference type="SUPFAM" id="SSF103473">
    <property type="entry name" value="MFS general substrate transporter"/>
    <property type="match status" value="1"/>
</dbReference>
<dbReference type="Pfam" id="PF07690">
    <property type="entry name" value="MFS_1"/>
    <property type="match status" value="1"/>
</dbReference>
<evidence type="ECO:0000256" key="6">
    <source>
        <dbReference type="ARBA" id="ARBA00023136"/>
    </source>
</evidence>
<dbReference type="GO" id="GO:0022857">
    <property type="term" value="F:transmembrane transporter activity"/>
    <property type="evidence" value="ECO:0007669"/>
    <property type="project" value="InterPro"/>
</dbReference>
<dbReference type="PANTHER" id="PTHR23506">
    <property type="entry name" value="GH10249P"/>
    <property type="match status" value="1"/>
</dbReference>
<evidence type="ECO:0000256" key="7">
    <source>
        <dbReference type="SAM" id="Phobius"/>
    </source>
</evidence>
<dbReference type="PROSITE" id="PS50850">
    <property type="entry name" value="MFS"/>
    <property type="match status" value="1"/>
</dbReference>
<evidence type="ECO:0000256" key="5">
    <source>
        <dbReference type="ARBA" id="ARBA00022989"/>
    </source>
</evidence>
<dbReference type="InterPro" id="IPR020846">
    <property type="entry name" value="MFS_dom"/>
</dbReference>
<feature type="domain" description="Major facilitator superfamily (MFS) profile" evidence="8">
    <location>
        <begin position="1"/>
        <end position="401"/>
    </location>
</feature>
<feature type="transmembrane region" description="Helical" evidence="7">
    <location>
        <begin position="39"/>
        <end position="58"/>
    </location>
</feature>
<feature type="transmembrane region" description="Helical" evidence="7">
    <location>
        <begin position="243"/>
        <end position="263"/>
    </location>
</feature>
<comment type="similarity">
    <text evidence="2">Belongs to the major facilitator superfamily. Vesicular transporter family.</text>
</comment>
<dbReference type="Gene3D" id="1.20.1250.20">
    <property type="entry name" value="MFS general substrate transporter like domains"/>
    <property type="match status" value="1"/>
</dbReference>
<evidence type="ECO:0000256" key="3">
    <source>
        <dbReference type="ARBA" id="ARBA00022448"/>
    </source>
</evidence>
<evidence type="ECO:0000256" key="2">
    <source>
        <dbReference type="ARBA" id="ARBA00006829"/>
    </source>
</evidence>
<dbReference type="Proteomes" id="UP001162131">
    <property type="component" value="Unassembled WGS sequence"/>
</dbReference>
<reference evidence="9" key="1">
    <citation type="submission" date="2021-09" db="EMBL/GenBank/DDBJ databases">
        <authorList>
            <consortium name="AG Swart"/>
            <person name="Singh M."/>
            <person name="Singh A."/>
            <person name="Seah K."/>
            <person name="Emmerich C."/>
        </authorList>
    </citation>
    <scope>NUCLEOTIDE SEQUENCE</scope>
    <source>
        <strain evidence="9">ATCC30299</strain>
    </source>
</reference>
<name>A0AAU9IFZ8_9CILI</name>
<evidence type="ECO:0000259" key="8">
    <source>
        <dbReference type="PROSITE" id="PS50850"/>
    </source>
</evidence>
<proteinExistence type="inferred from homology"/>
<dbReference type="InterPro" id="IPR011701">
    <property type="entry name" value="MFS"/>
</dbReference>
<keyword evidence="5 7" id="KW-1133">Transmembrane helix</keyword>
<feature type="transmembrane region" description="Helical" evidence="7">
    <location>
        <begin position="135"/>
        <end position="159"/>
    </location>
</feature>
<keyword evidence="3" id="KW-0813">Transport</keyword>
<feature type="transmembrane region" description="Helical" evidence="7">
    <location>
        <begin position="101"/>
        <end position="123"/>
    </location>
</feature>
<feature type="transmembrane region" description="Helical" evidence="7">
    <location>
        <begin position="204"/>
        <end position="223"/>
    </location>
</feature>
<evidence type="ECO:0000313" key="10">
    <source>
        <dbReference type="Proteomes" id="UP001162131"/>
    </source>
</evidence>
<evidence type="ECO:0000256" key="4">
    <source>
        <dbReference type="ARBA" id="ARBA00022692"/>
    </source>
</evidence>
<feature type="transmembrane region" description="Helical" evidence="7">
    <location>
        <begin position="377"/>
        <end position="403"/>
    </location>
</feature>
<dbReference type="InterPro" id="IPR036259">
    <property type="entry name" value="MFS_trans_sf"/>
</dbReference>
<dbReference type="AlphaFoldDB" id="A0AAU9IFZ8"/>
<feature type="transmembrane region" description="Helical" evidence="7">
    <location>
        <begin position="165"/>
        <end position="183"/>
    </location>
</feature>
<keyword evidence="4 7" id="KW-0812">Transmembrane</keyword>